<name>A0AAQ4NQ90_GASAC</name>
<dbReference type="GeneTree" id="ENSGT00940000154861"/>
<reference evidence="15" key="2">
    <citation type="submission" date="2025-08" db="UniProtKB">
        <authorList>
            <consortium name="Ensembl"/>
        </authorList>
    </citation>
    <scope>IDENTIFICATION</scope>
</reference>
<dbReference type="GO" id="GO:0008089">
    <property type="term" value="P:anterograde axonal transport"/>
    <property type="evidence" value="ECO:0007669"/>
    <property type="project" value="TreeGrafter"/>
</dbReference>
<keyword evidence="7 13" id="KW-0547">Nucleotide-binding</keyword>
<dbReference type="SMART" id="SM00178">
    <property type="entry name" value="SAR"/>
    <property type="match status" value="1"/>
</dbReference>
<evidence type="ECO:0000256" key="10">
    <source>
        <dbReference type="ARBA" id="ARBA00023136"/>
    </source>
</evidence>
<dbReference type="GO" id="GO:0046872">
    <property type="term" value="F:metal ion binding"/>
    <property type="evidence" value="ECO:0007669"/>
    <property type="project" value="UniProtKB-KW"/>
</dbReference>
<keyword evidence="11" id="KW-0458">Lysosome</keyword>
<dbReference type="AlphaFoldDB" id="A0AAQ4NQ90"/>
<evidence type="ECO:0000313" key="16">
    <source>
        <dbReference type="Proteomes" id="UP000007635"/>
    </source>
</evidence>
<keyword evidence="14" id="KW-0479">Metal-binding</keyword>
<keyword evidence="14" id="KW-0460">Magnesium</keyword>
<proteinExistence type="inferred from homology"/>
<evidence type="ECO:0000256" key="11">
    <source>
        <dbReference type="ARBA" id="ARBA00023228"/>
    </source>
</evidence>
<evidence type="ECO:0000256" key="14">
    <source>
        <dbReference type="PIRSR" id="PIRSR606689-2"/>
    </source>
</evidence>
<reference evidence="15" key="3">
    <citation type="submission" date="2025-09" db="UniProtKB">
        <authorList>
            <consortium name="Ensembl"/>
        </authorList>
    </citation>
    <scope>IDENTIFICATION</scope>
</reference>
<keyword evidence="9 13" id="KW-0342">GTP-binding</keyword>
<dbReference type="Ensembl" id="ENSGACT00000084283.1">
    <property type="protein sequence ID" value="ENSGACP00000028800.1"/>
    <property type="gene ID" value="ENSGACG00000011972.2"/>
</dbReference>
<dbReference type="InterPro" id="IPR027417">
    <property type="entry name" value="P-loop_NTPase"/>
</dbReference>
<comment type="subcellular location">
    <subcellularLocation>
        <location evidence="2">Cytoplasm</location>
    </subcellularLocation>
    <subcellularLocation>
        <location evidence="3">Endosome membrane</location>
    </subcellularLocation>
    <subcellularLocation>
        <location evidence="1">Lysosome</location>
    </subcellularLocation>
</comment>
<dbReference type="CDD" id="cd04159">
    <property type="entry name" value="Arl10_like"/>
    <property type="match status" value="1"/>
</dbReference>
<evidence type="ECO:0000256" key="5">
    <source>
        <dbReference type="ARBA" id="ARBA00022490"/>
    </source>
</evidence>
<evidence type="ECO:0000256" key="12">
    <source>
        <dbReference type="ARBA" id="ARBA00023306"/>
    </source>
</evidence>
<dbReference type="PRINTS" id="PR00328">
    <property type="entry name" value="SAR1GTPBP"/>
</dbReference>
<reference evidence="15 16" key="1">
    <citation type="journal article" date="2021" name="G3 (Bethesda)">
        <title>Improved contiguity of the threespine stickleback genome using long-read sequencing.</title>
        <authorList>
            <person name="Nath S."/>
            <person name="Shaw D.E."/>
            <person name="White M.A."/>
        </authorList>
    </citation>
    <scope>NUCLEOTIDE SEQUENCE [LARGE SCALE GENOMIC DNA]</scope>
    <source>
        <strain evidence="15 16">Lake Benthic</strain>
    </source>
</reference>
<dbReference type="Gene3D" id="3.40.50.300">
    <property type="entry name" value="P-loop containing nucleotide triphosphate hydrolases"/>
    <property type="match status" value="1"/>
</dbReference>
<evidence type="ECO:0000256" key="8">
    <source>
        <dbReference type="ARBA" id="ARBA00022753"/>
    </source>
</evidence>
<dbReference type="GO" id="GO:1904115">
    <property type="term" value="C:axon cytoplasm"/>
    <property type="evidence" value="ECO:0007669"/>
    <property type="project" value="GOC"/>
</dbReference>
<dbReference type="SMART" id="SM00177">
    <property type="entry name" value="ARF"/>
    <property type="match status" value="1"/>
</dbReference>
<keyword evidence="16" id="KW-1185">Reference proteome</keyword>
<dbReference type="FunFam" id="3.40.50.300:FF:001356">
    <property type="entry name" value="ADP ribosylation factor like GTPase 8B"/>
    <property type="match status" value="1"/>
</dbReference>
<evidence type="ECO:0000256" key="4">
    <source>
        <dbReference type="ARBA" id="ARBA00010290"/>
    </source>
</evidence>
<dbReference type="InterPro" id="IPR044154">
    <property type="entry name" value="Arl8a/8b"/>
</dbReference>
<dbReference type="PANTHER" id="PTHR45732">
    <property type="entry name" value="ADP-RIBOSYLATION FACTOR-LIKE PROTEIN 8"/>
    <property type="match status" value="1"/>
</dbReference>
<organism evidence="15 16">
    <name type="scientific">Gasterosteus aculeatus aculeatus</name>
    <name type="common">three-spined stickleback</name>
    <dbReference type="NCBI Taxonomy" id="481459"/>
    <lineage>
        <taxon>Eukaryota</taxon>
        <taxon>Metazoa</taxon>
        <taxon>Chordata</taxon>
        <taxon>Craniata</taxon>
        <taxon>Vertebrata</taxon>
        <taxon>Euteleostomi</taxon>
        <taxon>Actinopterygii</taxon>
        <taxon>Neopterygii</taxon>
        <taxon>Teleostei</taxon>
        <taxon>Neoteleostei</taxon>
        <taxon>Acanthomorphata</taxon>
        <taxon>Eupercaria</taxon>
        <taxon>Perciformes</taxon>
        <taxon>Cottioidei</taxon>
        <taxon>Gasterosteales</taxon>
        <taxon>Gasterosteidae</taxon>
        <taxon>Gasterosteus</taxon>
    </lineage>
</organism>
<keyword evidence="5" id="KW-0963">Cytoplasm</keyword>
<keyword evidence="10" id="KW-0472">Membrane</keyword>
<dbReference type="Proteomes" id="UP000007635">
    <property type="component" value="Chromosome XVII"/>
</dbReference>
<dbReference type="GO" id="GO:0051301">
    <property type="term" value="P:cell division"/>
    <property type="evidence" value="ECO:0007669"/>
    <property type="project" value="UniProtKB-KW"/>
</dbReference>
<feature type="binding site" evidence="13">
    <location>
        <begin position="27"/>
        <end position="34"/>
    </location>
    <ligand>
        <name>GTP</name>
        <dbReference type="ChEBI" id="CHEBI:37565"/>
    </ligand>
</feature>
<dbReference type="GO" id="GO:0005525">
    <property type="term" value="F:GTP binding"/>
    <property type="evidence" value="ECO:0007669"/>
    <property type="project" value="UniProtKB-KW"/>
</dbReference>
<evidence type="ECO:0000256" key="13">
    <source>
        <dbReference type="PIRSR" id="PIRSR606689-1"/>
    </source>
</evidence>
<dbReference type="Pfam" id="PF00025">
    <property type="entry name" value="Arf"/>
    <property type="match status" value="1"/>
</dbReference>
<keyword evidence="8" id="KW-0967">Endosome</keyword>
<dbReference type="GO" id="GO:0010008">
    <property type="term" value="C:endosome membrane"/>
    <property type="evidence" value="ECO:0007669"/>
    <property type="project" value="UniProtKB-SubCell"/>
</dbReference>
<dbReference type="GO" id="GO:0015031">
    <property type="term" value="P:protein transport"/>
    <property type="evidence" value="ECO:0007669"/>
    <property type="project" value="InterPro"/>
</dbReference>
<dbReference type="SUPFAM" id="SSF52540">
    <property type="entry name" value="P-loop containing nucleoside triphosphate hydrolases"/>
    <property type="match status" value="1"/>
</dbReference>
<sequence>MLALINRLLDWFRTIFWKEEMELTLVGLQYSGKTTFVNVIASGQFSEDMIPTVGFNMRKVTKGNVTIKIWDIGGQPRFRSMWERYCRGVNAIVYMVDAADREKIEASRIELHNLLDKPQLQGIPEPIWHSGPRDLLLLCFLQRERQYRYHAAVAHPAFKVTEKLKKKASQSQPWPEPPNGHGTPTAILFQLSAHYRHHPVHYHRCPLYSTTATTTPQSLRALCQYCAVDVHTHHALSLNICPLRHKNLMMLQRPGYTETHLIPHADNSSVAGVYVNGCHCSYLPNDDSSSY</sequence>
<comment type="similarity">
    <text evidence="4">Belongs to the small GTPase superfamily. Arf family.</text>
</comment>
<dbReference type="InterPro" id="IPR006689">
    <property type="entry name" value="Small_GTPase_ARF/SAR"/>
</dbReference>
<accession>A0AAQ4NQ90</accession>
<evidence type="ECO:0000256" key="2">
    <source>
        <dbReference type="ARBA" id="ARBA00004496"/>
    </source>
</evidence>
<keyword evidence="12" id="KW-0131">Cell cycle</keyword>
<evidence type="ECO:0000256" key="1">
    <source>
        <dbReference type="ARBA" id="ARBA00004371"/>
    </source>
</evidence>
<dbReference type="PROSITE" id="PS51417">
    <property type="entry name" value="ARF"/>
    <property type="match status" value="1"/>
</dbReference>
<keyword evidence="6" id="KW-0132">Cell division</keyword>
<feature type="binding site" evidence="14">
    <location>
        <position position="34"/>
    </location>
    <ligand>
        <name>Mg(2+)</name>
        <dbReference type="ChEBI" id="CHEBI:18420"/>
    </ligand>
</feature>
<evidence type="ECO:0000256" key="6">
    <source>
        <dbReference type="ARBA" id="ARBA00022618"/>
    </source>
</evidence>
<evidence type="ECO:0000256" key="9">
    <source>
        <dbReference type="ARBA" id="ARBA00023134"/>
    </source>
</evidence>
<dbReference type="PANTHER" id="PTHR45732:SF13">
    <property type="entry name" value="ADP-RIBOSYLATION FACTOR-LIKE PROTEIN 8B"/>
    <property type="match status" value="1"/>
</dbReference>
<feature type="binding site" evidence="14">
    <location>
        <position position="52"/>
    </location>
    <ligand>
        <name>Mg(2+)</name>
        <dbReference type="ChEBI" id="CHEBI:18420"/>
    </ligand>
</feature>
<evidence type="ECO:0000256" key="3">
    <source>
        <dbReference type="ARBA" id="ARBA00004608"/>
    </source>
</evidence>
<dbReference type="GO" id="GO:0003924">
    <property type="term" value="F:GTPase activity"/>
    <property type="evidence" value="ECO:0007669"/>
    <property type="project" value="InterPro"/>
</dbReference>
<evidence type="ECO:0000256" key="7">
    <source>
        <dbReference type="ARBA" id="ARBA00022741"/>
    </source>
</evidence>
<feature type="binding site" evidence="13">
    <location>
        <position position="74"/>
    </location>
    <ligand>
        <name>GTP</name>
        <dbReference type="ChEBI" id="CHEBI:37565"/>
    </ligand>
</feature>
<dbReference type="GO" id="GO:0005765">
    <property type="term" value="C:lysosomal membrane"/>
    <property type="evidence" value="ECO:0007669"/>
    <property type="project" value="TreeGrafter"/>
</dbReference>
<evidence type="ECO:0000313" key="15">
    <source>
        <dbReference type="Ensembl" id="ENSGACP00000028800.1"/>
    </source>
</evidence>
<protein>
    <submittedName>
        <fullName evidence="15">ARF like GTPase 8B</fullName>
    </submittedName>
</protein>